<dbReference type="PANTHER" id="PTHR32060:SF30">
    <property type="entry name" value="CARBOXY-TERMINAL PROCESSING PROTEASE CTPA"/>
    <property type="match status" value="1"/>
</dbReference>
<accession>A0A2A4YFK8</accession>
<dbReference type="CDD" id="cd06782">
    <property type="entry name" value="cpPDZ_CPP-like"/>
    <property type="match status" value="1"/>
</dbReference>
<dbReference type="InterPro" id="IPR004447">
    <property type="entry name" value="Peptidase_S41A"/>
</dbReference>
<evidence type="ECO:0000313" key="7">
    <source>
        <dbReference type="EMBL" id="PCI93616.1"/>
    </source>
</evidence>
<keyword evidence="3 5" id="KW-0378">Hydrolase</keyword>
<name>A0A2A4YFK8_UNCAE</name>
<dbReference type="Gene3D" id="3.30.750.44">
    <property type="match status" value="1"/>
</dbReference>
<dbReference type="EMBL" id="NVUU01000057">
    <property type="protein sequence ID" value="PCI93616.1"/>
    <property type="molecule type" value="Genomic_DNA"/>
</dbReference>
<dbReference type="GO" id="GO:0030288">
    <property type="term" value="C:outer membrane-bounded periplasmic space"/>
    <property type="evidence" value="ECO:0007669"/>
    <property type="project" value="TreeGrafter"/>
</dbReference>
<dbReference type="Gene3D" id="3.90.226.10">
    <property type="entry name" value="2-enoyl-CoA Hydratase, Chain A, domain 1"/>
    <property type="match status" value="1"/>
</dbReference>
<reference evidence="8" key="1">
    <citation type="submission" date="2017-08" db="EMBL/GenBank/DDBJ databases">
        <title>A dynamic microbial community with high functional redundancy inhabits the cold, oxic subseafloor aquifer.</title>
        <authorList>
            <person name="Tully B.J."/>
            <person name="Wheat C.G."/>
            <person name="Glazer B.T."/>
            <person name="Huber J.A."/>
        </authorList>
    </citation>
    <scope>NUCLEOTIDE SEQUENCE [LARGE SCALE GENOMIC DNA]</scope>
</reference>
<protein>
    <submittedName>
        <fullName evidence="7">Tail-specific protease</fullName>
    </submittedName>
</protein>
<dbReference type="Gene3D" id="2.30.42.10">
    <property type="match status" value="1"/>
</dbReference>
<keyword evidence="2 5" id="KW-0645">Protease</keyword>
<proteinExistence type="inferred from homology"/>
<dbReference type="InterPro" id="IPR036034">
    <property type="entry name" value="PDZ_sf"/>
</dbReference>
<dbReference type="GO" id="GO:0008236">
    <property type="term" value="F:serine-type peptidase activity"/>
    <property type="evidence" value="ECO:0007669"/>
    <property type="project" value="UniProtKB-KW"/>
</dbReference>
<sequence>MILRILILNLLIIATCVLESKPPELSNKETKRKIEEILKAHVTYKTLNHEILKRSLVNFFDELDSTKTYFIENEIVKWIDPSEQTLNQMQQDFQNESFSQYEKIYDLMISAIKRRSDLEKRTAKATLAEKISVTEFRDLTWAKSPDELKDRIIQLRSLQLEAAETLNDEEIQDQFLQKIAKRRNNRESEINASNKKDRQKQILSFVLKSITASLDAHTSYFTPAEANQFMIQVQQRLFGIGAQLRDDLNGFTIVRLLDGGPALLSNKIKPGDRIIAVNDEVVVGLDIIEAVDLIRGPRGSKVHLTLLREHQEEGGDKHQEKVGVDIVRDEIVLKETRFETNLEPYGEGVIAHIHLFSFYQDPNSSSTKDIKEAIEKIQKENKLLGIILDLRNNAGGILPQAVSVTGLFISKGIVASIKDSAGKVQHLRNFDGSITYSGPLFVLTNRASASAAEIVAQALQDYGRAIIIGDEHTYGKGSYQSFTLESANLNKINPQGEYKVTRGIYYTVSGKSPQLHGAKADIVVPGILSELDIGESFAKFPLDPDQISENFDDDLTDVHPLHRGKMKRLYKNNLQPKLTFYNTYLPNLMVNSEKRLATNSNFQNFLIEIKKSEPSIETMESFGQNDIQLEEAYAIMKDMIFLIKESTSYQESEAVSAR</sequence>
<dbReference type="GO" id="GO:0006508">
    <property type="term" value="P:proteolysis"/>
    <property type="evidence" value="ECO:0007669"/>
    <property type="project" value="UniProtKB-KW"/>
</dbReference>
<evidence type="ECO:0000256" key="3">
    <source>
        <dbReference type="ARBA" id="ARBA00022801"/>
    </source>
</evidence>
<dbReference type="InterPro" id="IPR005151">
    <property type="entry name" value="Tail-specific_protease"/>
</dbReference>
<dbReference type="SUPFAM" id="SSF52096">
    <property type="entry name" value="ClpP/crotonase"/>
    <property type="match status" value="1"/>
</dbReference>
<evidence type="ECO:0000256" key="1">
    <source>
        <dbReference type="ARBA" id="ARBA00009179"/>
    </source>
</evidence>
<feature type="domain" description="PDZ" evidence="6">
    <location>
        <begin position="230"/>
        <end position="295"/>
    </location>
</feature>
<dbReference type="InterPro" id="IPR029045">
    <property type="entry name" value="ClpP/crotonase-like_dom_sf"/>
</dbReference>
<dbReference type="Pfam" id="PF03572">
    <property type="entry name" value="Peptidase_S41"/>
    <property type="match status" value="1"/>
</dbReference>
<organism evidence="7 8">
    <name type="scientific">Aerophobetes bacterium</name>
    <dbReference type="NCBI Taxonomy" id="2030807"/>
    <lineage>
        <taxon>Bacteria</taxon>
        <taxon>Candidatus Aerophobota</taxon>
    </lineage>
</organism>
<evidence type="ECO:0000259" key="6">
    <source>
        <dbReference type="PROSITE" id="PS50106"/>
    </source>
</evidence>
<dbReference type="SMART" id="SM00228">
    <property type="entry name" value="PDZ"/>
    <property type="match status" value="1"/>
</dbReference>
<dbReference type="GO" id="GO:0004175">
    <property type="term" value="F:endopeptidase activity"/>
    <property type="evidence" value="ECO:0007669"/>
    <property type="project" value="TreeGrafter"/>
</dbReference>
<dbReference type="AlphaFoldDB" id="A0A2A4YFK8"/>
<evidence type="ECO:0000256" key="5">
    <source>
        <dbReference type="RuleBase" id="RU004404"/>
    </source>
</evidence>
<dbReference type="GO" id="GO:0007165">
    <property type="term" value="P:signal transduction"/>
    <property type="evidence" value="ECO:0007669"/>
    <property type="project" value="TreeGrafter"/>
</dbReference>
<dbReference type="Proteomes" id="UP000217838">
    <property type="component" value="Unassembled WGS sequence"/>
</dbReference>
<dbReference type="Pfam" id="PF17804">
    <property type="entry name" value="TSP_NTD"/>
    <property type="match status" value="1"/>
</dbReference>
<evidence type="ECO:0000256" key="2">
    <source>
        <dbReference type="ARBA" id="ARBA00022670"/>
    </source>
</evidence>
<gene>
    <name evidence="7" type="ORF">COB11_05015</name>
</gene>
<dbReference type="SUPFAM" id="SSF50156">
    <property type="entry name" value="PDZ domain-like"/>
    <property type="match status" value="1"/>
</dbReference>
<evidence type="ECO:0000256" key="4">
    <source>
        <dbReference type="ARBA" id="ARBA00022825"/>
    </source>
</evidence>
<comment type="caution">
    <text evidence="7">The sequence shown here is derived from an EMBL/GenBank/DDBJ whole genome shotgun (WGS) entry which is preliminary data.</text>
</comment>
<dbReference type="PANTHER" id="PTHR32060">
    <property type="entry name" value="TAIL-SPECIFIC PROTEASE"/>
    <property type="match status" value="1"/>
</dbReference>
<dbReference type="Pfam" id="PF00595">
    <property type="entry name" value="PDZ"/>
    <property type="match status" value="1"/>
</dbReference>
<dbReference type="NCBIfam" id="TIGR00225">
    <property type="entry name" value="prc"/>
    <property type="match status" value="1"/>
</dbReference>
<dbReference type="InterPro" id="IPR040573">
    <property type="entry name" value="TSP_N"/>
</dbReference>
<dbReference type="PROSITE" id="PS50106">
    <property type="entry name" value="PDZ"/>
    <property type="match status" value="1"/>
</dbReference>
<evidence type="ECO:0000313" key="8">
    <source>
        <dbReference type="Proteomes" id="UP000217838"/>
    </source>
</evidence>
<keyword evidence="4 5" id="KW-0720">Serine protease</keyword>
<comment type="similarity">
    <text evidence="1 5">Belongs to the peptidase S41A family.</text>
</comment>
<dbReference type="InterPro" id="IPR001478">
    <property type="entry name" value="PDZ"/>
</dbReference>
<dbReference type="CDD" id="cd07560">
    <property type="entry name" value="Peptidase_S41_CPP"/>
    <property type="match status" value="1"/>
</dbReference>
<dbReference type="SMART" id="SM00245">
    <property type="entry name" value="TSPc"/>
    <property type="match status" value="1"/>
</dbReference>